<dbReference type="AlphaFoldDB" id="A0A5J4IW88"/>
<dbReference type="PANTHER" id="PTHR42781:SF4">
    <property type="entry name" value="SPERMIDINE_PUTRESCINE IMPORT ATP-BINDING PROTEIN POTA"/>
    <property type="match status" value="1"/>
</dbReference>
<evidence type="ECO:0000256" key="2">
    <source>
        <dbReference type="ARBA" id="ARBA00022741"/>
    </source>
</evidence>
<dbReference type="Proteomes" id="UP000326509">
    <property type="component" value="Unassembled WGS sequence"/>
</dbReference>
<dbReference type="InterPro" id="IPR003593">
    <property type="entry name" value="AAA+_ATPase"/>
</dbReference>
<proteinExistence type="predicted"/>
<dbReference type="PANTHER" id="PTHR42781">
    <property type="entry name" value="SPERMIDINE/PUTRESCINE IMPORT ATP-BINDING PROTEIN POTA"/>
    <property type="match status" value="1"/>
</dbReference>
<keyword evidence="2" id="KW-0547">Nucleotide-binding</keyword>
<dbReference type="SUPFAM" id="SSF52540">
    <property type="entry name" value="P-loop containing nucleoside triphosphate hydrolases"/>
    <property type="match status" value="1"/>
</dbReference>
<dbReference type="PROSITE" id="PS00211">
    <property type="entry name" value="ABC_TRANSPORTER_1"/>
    <property type="match status" value="1"/>
</dbReference>
<keyword evidence="3 5" id="KW-0067">ATP-binding</keyword>
<reference evidence="5 6" key="1">
    <citation type="submission" date="2019-08" db="EMBL/GenBank/DDBJ databases">
        <title>Draft genome sequence of Ulvibacter marinus type strain NBRC 109484.</title>
        <authorList>
            <person name="Kawano K."/>
            <person name="Ushijima N."/>
            <person name="Kihara M."/>
            <person name="Itoh H."/>
        </authorList>
    </citation>
    <scope>NUCLEOTIDE SEQUENCE [LARGE SCALE GENOMIC DNA]</scope>
    <source>
        <strain evidence="5 6">NBRC 109484</strain>
    </source>
</reference>
<dbReference type="OrthoDB" id="9802264at2"/>
<dbReference type="RefSeq" id="WP_151672671.1">
    <property type="nucleotide sequence ID" value="NZ_BKCG01000001.1"/>
</dbReference>
<name>A0A5J4IW88_9FLAO</name>
<dbReference type="EMBL" id="BKCG01000001">
    <property type="protein sequence ID" value="GER58602.1"/>
    <property type="molecule type" value="Genomic_DNA"/>
</dbReference>
<evidence type="ECO:0000313" key="6">
    <source>
        <dbReference type="Proteomes" id="UP000326509"/>
    </source>
</evidence>
<keyword evidence="1" id="KW-0813">Transport</keyword>
<keyword evidence="6" id="KW-1185">Reference proteome</keyword>
<dbReference type="GO" id="GO:0005524">
    <property type="term" value="F:ATP binding"/>
    <property type="evidence" value="ECO:0007669"/>
    <property type="project" value="UniProtKB-KW"/>
</dbReference>
<dbReference type="InterPro" id="IPR003439">
    <property type="entry name" value="ABC_transporter-like_ATP-bd"/>
</dbReference>
<dbReference type="InterPro" id="IPR027417">
    <property type="entry name" value="P-loop_NTPase"/>
</dbReference>
<sequence length="316" mass="35423">MLEVTIDKFSYPNASEILILENLSFSLKPGEHLAVLGESGCGKSTLLSIIYGLFHLENGEVKWNEIKLLGPTHKLIPGELFMKMVSQDLDIMPYTSVAENIAEHLNRLDKISDNARVDELLEVVELQAFKNTKVAHLSGGQKQRVAIARALAKKPEILLLDEPFSSIDSFLKNKLRRQLFNYLKKSNIVCISATHDSEEALAFADNILLLKNGKEEMYGTPQHLFNSFSTEYQGGFFGEVSVIEPKLLPTSTTLKSLYLLPHQLKISAEKTSLKVEIQESFFKGSHYLIIATINSNTVYFNNPNALVAGEFVYLKK</sequence>
<feature type="domain" description="ABC transporter" evidence="4">
    <location>
        <begin position="4"/>
        <end position="237"/>
    </location>
</feature>
<dbReference type="PROSITE" id="PS50893">
    <property type="entry name" value="ABC_TRANSPORTER_2"/>
    <property type="match status" value="1"/>
</dbReference>
<dbReference type="Pfam" id="PF00005">
    <property type="entry name" value="ABC_tran"/>
    <property type="match status" value="1"/>
</dbReference>
<evidence type="ECO:0000259" key="4">
    <source>
        <dbReference type="PROSITE" id="PS50893"/>
    </source>
</evidence>
<dbReference type="GO" id="GO:0016887">
    <property type="term" value="F:ATP hydrolysis activity"/>
    <property type="evidence" value="ECO:0007669"/>
    <property type="project" value="InterPro"/>
</dbReference>
<dbReference type="SMART" id="SM00382">
    <property type="entry name" value="AAA"/>
    <property type="match status" value="1"/>
</dbReference>
<evidence type="ECO:0000256" key="3">
    <source>
        <dbReference type="ARBA" id="ARBA00022840"/>
    </source>
</evidence>
<comment type="caution">
    <text evidence="5">The sequence shown here is derived from an EMBL/GenBank/DDBJ whole genome shotgun (WGS) entry which is preliminary data.</text>
</comment>
<accession>A0A5J4IW88</accession>
<evidence type="ECO:0000313" key="5">
    <source>
        <dbReference type="EMBL" id="GER58602.1"/>
    </source>
</evidence>
<dbReference type="InterPro" id="IPR017871">
    <property type="entry name" value="ABC_transporter-like_CS"/>
</dbReference>
<organism evidence="5 6">
    <name type="scientific">Patiriisocius marinus</name>
    <dbReference type="NCBI Taxonomy" id="1397112"/>
    <lineage>
        <taxon>Bacteria</taxon>
        <taxon>Pseudomonadati</taxon>
        <taxon>Bacteroidota</taxon>
        <taxon>Flavobacteriia</taxon>
        <taxon>Flavobacteriales</taxon>
        <taxon>Flavobacteriaceae</taxon>
        <taxon>Patiriisocius</taxon>
    </lineage>
</organism>
<dbReference type="Gene3D" id="3.40.50.300">
    <property type="entry name" value="P-loop containing nucleotide triphosphate hydrolases"/>
    <property type="match status" value="1"/>
</dbReference>
<evidence type="ECO:0000256" key="1">
    <source>
        <dbReference type="ARBA" id="ARBA00022448"/>
    </source>
</evidence>
<protein>
    <submittedName>
        <fullName evidence="5">ABC transporter ATP-binding protein</fullName>
    </submittedName>
</protein>
<gene>
    <name evidence="5" type="ORF">ULMA_07100</name>
</gene>
<dbReference type="InterPro" id="IPR050093">
    <property type="entry name" value="ABC_SmlMolc_Importer"/>
</dbReference>